<dbReference type="GO" id="GO:0016020">
    <property type="term" value="C:membrane"/>
    <property type="evidence" value="ECO:0007669"/>
    <property type="project" value="UniProtKB-SubCell"/>
</dbReference>
<keyword evidence="5" id="KW-0862">Zinc</keyword>
<feature type="compositionally biased region" description="Acidic residues" evidence="8">
    <location>
        <begin position="301"/>
        <end position="327"/>
    </location>
</feature>
<evidence type="ECO:0000313" key="10">
    <source>
        <dbReference type="EMBL" id="EEN48647.1"/>
    </source>
</evidence>
<dbReference type="PANTHER" id="PTHR14402">
    <property type="entry name" value="RECEPTOR TRANSPORTING PROTEIN"/>
    <property type="match status" value="1"/>
</dbReference>
<evidence type="ECO:0000256" key="4">
    <source>
        <dbReference type="ARBA" id="ARBA00022771"/>
    </source>
</evidence>
<dbReference type="STRING" id="7739.C3ZFN9"/>
<evidence type="ECO:0000256" key="3">
    <source>
        <dbReference type="ARBA" id="ARBA00022723"/>
    </source>
</evidence>
<gene>
    <name evidence="10" type="ORF">BRAFLDRAFT_85084</name>
</gene>
<dbReference type="InterPro" id="IPR026096">
    <property type="entry name" value="R-trans_p"/>
</dbReference>
<evidence type="ECO:0000256" key="8">
    <source>
        <dbReference type="SAM" id="MobiDB-lite"/>
    </source>
</evidence>
<name>C3ZFN9_BRAFL</name>
<keyword evidence="3" id="KW-0479">Metal-binding</keyword>
<keyword evidence="6" id="KW-1133">Transmembrane helix</keyword>
<protein>
    <recommendedName>
        <fullName evidence="9">3CxxC-type domain-containing protein</fullName>
    </recommendedName>
</protein>
<feature type="domain" description="3CxxC-type" evidence="9">
    <location>
        <begin position="51"/>
        <end position="167"/>
    </location>
</feature>
<dbReference type="Pfam" id="PF13695">
    <property type="entry name" value="Zn_ribbon_3CxxC"/>
    <property type="match status" value="2"/>
</dbReference>
<organism>
    <name type="scientific">Branchiostoma floridae</name>
    <name type="common">Florida lancelet</name>
    <name type="synonym">Amphioxus</name>
    <dbReference type="NCBI Taxonomy" id="7739"/>
    <lineage>
        <taxon>Eukaryota</taxon>
        <taxon>Metazoa</taxon>
        <taxon>Chordata</taxon>
        <taxon>Cephalochordata</taxon>
        <taxon>Leptocardii</taxon>
        <taxon>Amphioxiformes</taxon>
        <taxon>Branchiostomatidae</taxon>
        <taxon>Branchiostoma</taxon>
    </lineage>
</organism>
<evidence type="ECO:0000259" key="9">
    <source>
        <dbReference type="SMART" id="SM01328"/>
    </source>
</evidence>
<proteinExistence type="predicted"/>
<evidence type="ECO:0000256" key="5">
    <source>
        <dbReference type="ARBA" id="ARBA00022833"/>
    </source>
</evidence>
<evidence type="ECO:0000256" key="2">
    <source>
        <dbReference type="ARBA" id="ARBA00022692"/>
    </source>
</evidence>
<dbReference type="InterPro" id="IPR027377">
    <property type="entry name" value="ZAR1/RTP1-5-like_Znf-3CxxC"/>
</dbReference>
<dbReference type="GO" id="GO:0008270">
    <property type="term" value="F:zinc ion binding"/>
    <property type="evidence" value="ECO:0007669"/>
    <property type="project" value="UniProtKB-KW"/>
</dbReference>
<keyword evidence="4" id="KW-0863">Zinc-finger</keyword>
<dbReference type="AlphaFoldDB" id="C3ZFN9"/>
<accession>C3ZFN9</accession>
<dbReference type="SMART" id="SM01328">
    <property type="entry name" value="zf-3CxxC"/>
    <property type="match status" value="2"/>
</dbReference>
<evidence type="ECO:0000256" key="6">
    <source>
        <dbReference type="ARBA" id="ARBA00022989"/>
    </source>
</evidence>
<keyword evidence="7" id="KW-0472">Membrane</keyword>
<reference evidence="10" key="1">
    <citation type="journal article" date="2008" name="Nature">
        <title>The amphioxus genome and the evolution of the chordate karyotype.</title>
        <authorList>
            <consortium name="US DOE Joint Genome Institute (JGI-PGF)"/>
            <person name="Putnam N.H."/>
            <person name="Butts T."/>
            <person name="Ferrier D.E.K."/>
            <person name="Furlong R.F."/>
            <person name="Hellsten U."/>
            <person name="Kawashima T."/>
            <person name="Robinson-Rechavi M."/>
            <person name="Shoguchi E."/>
            <person name="Terry A."/>
            <person name="Yu J.-K."/>
            <person name="Benito-Gutierrez E.L."/>
            <person name="Dubchak I."/>
            <person name="Garcia-Fernandez J."/>
            <person name="Gibson-Brown J.J."/>
            <person name="Grigoriev I.V."/>
            <person name="Horton A.C."/>
            <person name="de Jong P.J."/>
            <person name="Jurka J."/>
            <person name="Kapitonov V.V."/>
            <person name="Kohara Y."/>
            <person name="Kuroki Y."/>
            <person name="Lindquist E."/>
            <person name="Lucas S."/>
            <person name="Osoegawa K."/>
            <person name="Pennacchio L.A."/>
            <person name="Salamov A.A."/>
            <person name="Satou Y."/>
            <person name="Sauka-Spengler T."/>
            <person name="Schmutz J."/>
            <person name="Shin-I T."/>
            <person name="Toyoda A."/>
            <person name="Bronner-Fraser M."/>
            <person name="Fujiyama A."/>
            <person name="Holland L.Z."/>
            <person name="Holland P.W.H."/>
            <person name="Satoh N."/>
            <person name="Rokhsar D.S."/>
        </authorList>
    </citation>
    <scope>NUCLEOTIDE SEQUENCE [LARGE SCALE GENOMIC DNA]</scope>
    <source>
        <strain evidence="10">S238N-H82</strain>
        <tissue evidence="10">Testes</tissue>
    </source>
</reference>
<feature type="region of interest" description="Disordered" evidence="8">
    <location>
        <begin position="291"/>
        <end position="327"/>
    </location>
</feature>
<dbReference type="InParanoid" id="C3ZFN9"/>
<comment type="subcellular location">
    <subcellularLocation>
        <location evidence="1">Membrane</location>
        <topology evidence="1">Single-pass membrane protein</topology>
    </subcellularLocation>
</comment>
<sequence>MAAGGAPEDWSDVFETEICAVFEDEWTLTKVNDLTDISKARYSGWKQFTDKAKVRFECRHCDNNWTSIRGLVIFHYRLRQQQGLKKVGEVRMFLPGQTCKPCQHLQTFEPPEWYRDEMVKVMQNLQKKIFEKFYSVESLPRKLNEGQRRANMKSNHEAELCEACRKGICRQMVRFECSRCDNVWTSIRGVVIFHYRLKETGEVKMFLPGQKCHRCEDDFEYPEWYEDEMVKVMQNLQKKIDEKFYTTGGGSRGLNLGQRSANMTSKHEADLCEACQKGICRQSTGDYWGLHGDTEGSTSQTDEESDDEESTDEKSTDEESDDGTENQSDEEFLFLFLLIFCFVYLFRKEL</sequence>
<dbReference type="EMBL" id="GG666614">
    <property type="protein sequence ID" value="EEN48647.1"/>
    <property type="molecule type" value="Genomic_DNA"/>
</dbReference>
<evidence type="ECO:0000256" key="7">
    <source>
        <dbReference type="ARBA" id="ARBA00023136"/>
    </source>
</evidence>
<evidence type="ECO:0000256" key="1">
    <source>
        <dbReference type="ARBA" id="ARBA00004167"/>
    </source>
</evidence>
<dbReference type="PANTHER" id="PTHR14402:SF10">
    <property type="entry name" value="3CXXC-TYPE DOMAIN-CONTAINING PROTEIN"/>
    <property type="match status" value="1"/>
</dbReference>
<dbReference type="eggNOG" id="ENOG502S6AA">
    <property type="taxonomic scope" value="Eukaryota"/>
</dbReference>
<feature type="domain" description="3CxxC-type" evidence="9">
    <location>
        <begin position="170"/>
        <end position="278"/>
    </location>
</feature>
<keyword evidence="2" id="KW-0812">Transmembrane</keyword>